<organism evidence="1 2">
    <name type="scientific">Extremus antarcticus</name>
    <dbReference type="NCBI Taxonomy" id="702011"/>
    <lineage>
        <taxon>Eukaryota</taxon>
        <taxon>Fungi</taxon>
        <taxon>Dikarya</taxon>
        <taxon>Ascomycota</taxon>
        <taxon>Pezizomycotina</taxon>
        <taxon>Dothideomycetes</taxon>
        <taxon>Dothideomycetidae</taxon>
        <taxon>Mycosphaerellales</taxon>
        <taxon>Extremaceae</taxon>
        <taxon>Extremus</taxon>
    </lineage>
</organism>
<protein>
    <submittedName>
        <fullName evidence="1">Uncharacterized protein</fullName>
    </submittedName>
</protein>
<name>A0AAJ0D9P3_9PEZI</name>
<evidence type="ECO:0000313" key="1">
    <source>
        <dbReference type="EMBL" id="KAK3045922.1"/>
    </source>
</evidence>
<accession>A0AAJ0D9P3</accession>
<gene>
    <name evidence="1" type="ORF">LTR09_012552</name>
</gene>
<proteinExistence type="predicted"/>
<evidence type="ECO:0000313" key="2">
    <source>
        <dbReference type="Proteomes" id="UP001271007"/>
    </source>
</evidence>
<dbReference type="EMBL" id="JAWDJX010000134">
    <property type="protein sequence ID" value="KAK3045922.1"/>
    <property type="molecule type" value="Genomic_DNA"/>
</dbReference>
<sequence length="153" mass="17796">MWPSDPDGKQCTTDRMKRELQQASEHGLGQSINVAAYREIAIAISRKWLRSSAAFQQDEDEESIEYRLEDIDDDTADEQATHSPHIAGLIYARNIMEMFAATADKRARFRDFSKRWHRFLGFAPAVADMYKDGERMLPFEEEAKQACFQRRCR</sequence>
<keyword evidence="2" id="KW-1185">Reference proteome</keyword>
<reference evidence="1" key="1">
    <citation type="submission" date="2023-04" db="EMBL/GenBank/DDBJ databases">
        <title>Black Yeasts Isolated from many extreme environments.</title>
        <authorList>
            <person name="Coleine C."/>
            <person name="Stajich J.E."/>
            <person name="Selbmann L."/>
        </authorList>
    </citation>
    <scope>NUCLEOTIDE SEQUENCE</scope>
    <source>
        <strain evidence="1">CCFEE 5312</strain>
    </source>
</reference>
<dbReference type="Proteomes" id="UP001271007">
    <property type="component" value="Unassembled WGS sequence"/>
</dbReference>
<dbReference type="AlphaFoldDB" id="A0AAJ0D9P3"/>
<comment type="caution">
    <text evidence="1">The sequence shown here is derived from an EMBL/GenBank/DDBJ whole genome shotgun (WGS) entry which is preliminary data.</text>
</comment>